<keyword evidence="4" id="KW-1185">Reference proteome</keyword>
<dbReference type="InterPro" id="IPR029526">
    <property type="entry name" value="PGBD"/>
</dbReference>
<sequence length="557" mass="62988">MLPAYALGHILEEVVLNEGDGAILKLALVTDLHEFHQHAVHGPLVAFLDVKDFQFLKGPEPTCRSTFPRPREVPSDSEDSELEDESDSGEEWLPDSGLTLSVGDCQIDNETTETNEDENEDEDEVFEPEEDNGLPRWRTPHNANFPDYPEWQGSLPRSEDVFSPVHYFKMFFSDNILSVITEQSNLYAIQCNPKRPLNLSTKELEQFIGTVVYMSLFGLPATRMFWSKASRVHQVADTMSLNRWEAIKKALHFNDNEAIPAGSPDPLYKIRPLVDHLTSKLQSIPMSEKLAVDEQIVPFKGKNKNKQYLPAKPKKWGYKILILASSEGIPHNFEIYTGRIEQPPELADIGASGNVVLRLAQPIPNLQNHKLFFDNWFTSVPLVLTLAQDGIHSAGTVRSNRLPGVNLMSDAELKRSGRGSFTQKTAMVGETTLYVVKWRDCFEIGLRKEDQMKLYTFKSYIAESLCKTGKNMDRKRGRPTSTITEDHEEKCKRGPTTPIPVPEVRLDATAHWMVKAEKKARCKLPGCKDIPKTQCRKCGVHLCFTATSNCFLLFHTE</sequence>
<dbReference type="Pfam" id="PF13843">
    <property type="entry name" value="DDE_Tnp_1_7"/>
    <property type="match status" value="1"/>
</dbReference>
<evidence type="ECO:0000259" key="2">
    <source>
        <dbReference type="Pfam" id="PF13843"/>
    </source>
</evidence>
<feature type="compositionally biased region" description="Acidic residues" evidence="1">
    <location>
        <begin position="110"/>
        <end position="132"/>
    </location>
</feature>
<dbReference type="PANTHER" id="PTHR47272">
    <property type="entry name" value="DDE_TNP_1_7 DOMAIN-CONTAINING PROTEIN"/>
    <property type="match status" value="1"/>
</dbReference>
<organism evidence="3 4">
    <name type="scientific">Mugilogobius chulae</name>
    <name type="common">yellowstripe goby</name>
    <dbReference type="NCBI Taxonomy" id="88201"/>
    <lineage>
        <taxon>Eukaryota</taxon>
        <taxon>Metazoa</taxon>
        <taxon>Chordata</taxon>
        <taxon>Craniata</taxon>
        <taxon>Vertebrata</taxon>
        <taxon>Euteleostomi</taxon>
        <taxon>Actinopterygii</taxon>
        <taxon>Neopterygii</taxon>
        <taxon>Teleostei</taxon>
        <taxon>Neoteleostei</taxon>
        <taxon>Acanthomorphata</taxon>
        <taxon>Gobiaria</taxon>
        <taxon>Gobiiformes</taxon>
        <taxon>Gobioidei</taxon>
        <taxon>Gobiidae</taxon>
        <taxon>Gobionellinae</taxon>
        <taxon>Mugilogobius</taxon>
    </lineage>
</organism>
<accession>A0AAW0NZE0</accession>
<evidence type="ECO:0000313" key="3">
    <source>
        <dbReference type="EMBL" id="KAK7904676.1"/>
    </source>
</evidence>
<gene>
    <name evidence="3" type="ORF">WMY93_017283</name>
</gene>
<proteinExistence type="predicted"/>
<feature type="compositionally biased region" description="Acidic residues" evidence="1">
    <location>
        <begin position="75"/>
        <end position="93"/>
    </location>
</feature>
<dbReference type="EMBL" id="JBBPFD010000012">
    <property type="protein sequence ID" value="KAK7904676.1"/>
    <property type="molecule type" value="Genomic_DNA"/>
</dbReference>
<evidence type="ECO:0000313" key="4">
    <source>
        <dbReference type="Proteomes" id="UP001460270"/>
    </source>
</evidence>
<feature type="region of interest" description="Disordered" evidence="1">
    <location>
        <begin position="471"/>
        <end position="498"/>
    </location>
</feature>
<feature type="domain" description="PiggyBac transposable element-derived protein" evidence="2">
    <location>
        <begin position="163"/>
        <end position="440"/>
    </location>
</feature>
<reference evidence="4" key="1">
    <citation type="submission" date="2024-04" db="EMBL/GenBank/DDBJ databases">
        <title>Salinicola lusitanus LLJ914,a marine bacterium isolated from the Okinawa Trough.</title>
        <authorList>
            <person name="Li J."/>
        </authorList>
    </citation>
    <scope>NUCLEOTIDE SEQUENCE [LARGE SCALE GENOMIC DNA]</scope>
</reference>
<protein>
    <recommendedName>
        <fullName evidence="2">PiggyBac transposable element-derived protein domain-containing protein</fullName>
    </recommendedName>
</protein>
<comment type="caution">
    <text evidence="3">The sequence shown here is derived from an EMBL/GenBank/DDBJ whole genome shotgun (WGS) entry which is preliminary data.</text>
</comment>
<dbReference type="PANTHER" id="PTHR47272:SF1">
    <property type="entry name" value="PIGGYBAC TRANSPOSABLE ELEMENT-DERIVED PROTEIN 3-LIKE"/>
    <property type="match status" value="1"/>
</dbReference>
<dbReference type="Proteomes" id="UP001460270">
    <property type="component" value="Unassembled WGS sequence"/>
</dbReference>
<dbReference type="AlphaFoldDB" id="A0AAW0NZE0"/>
<feature type="region of interest" description="Disordered" evidence="1">
    <location>
        <begin position="59"/>
        <end position="141"/>
    </location>
</feature>
<name>A0AAW0NZE0_9GOBI</name>
<evidence type="ECO:0000256" key="1">
    <source>
        <dbReference type="SAM" id="MobiDB-lite"/>
    </source>
</evidence>